<keyword evidence="8" id="KW-0007">Acetylation</keyword>
<name>A0A1I7TSK5_9PELO</name>
<evidence type="ECO:0000259" key="24">
    <source>
        <dbReference type="Pfam" id="PF03061"/>
    </source>
</evidence>
<comment type="catalytic activity">
    <reaction evidence="17">
        <text>a fatty acyl-CoA + H2O = a fatty acid + CoA + H(+)</text>
        <dbReference type="Rhea" id="RHEA:16781"/>
        <dbReference type="ChEBI" id="CHEBI:15377"/>
        <dbReference type="ChEBI" id="CHEBI:15378"/>
        <dbReference type="ChEBI" id="CHEBI:28868"/>
        <dbReference type="ChEBI" id="CHEBI:57287"/>
        <dbReference type="ChEBI" id="CHEBI:77636"/>
    </reaction>
    <physiologicalReaction direction="left-to-right" evidence="17">
        <dbReference type="Rhea" id="RHEA:16782"/>
    </physiologicalReaction>
</comment>
<dbReference type="STRING" id="1561998.A0A1I7TSK5"/>
<keyword evidence="25" id="KW-1185">Reference proteome</keyword>
<evidence type="ECO:0000313" key="25">
    <source>
        <dbReference type="Proteomes" id="UP000095282"/>
    </source>
</evidence>
<evidence type="ECO:0000256" key="21">
    <source>
        <dbReference type="ARBA" id="ARBA00075657"/>
    </source>
</evidence>
<evidence type="ECO:0000256" key="11">
    <source>
        <dbReference type="ARBA" id="ARBA00023212"/>
    </source>
</evidence>
<evidence type="ECO:0000256" key="9">
    <source>
        <dbReference type="ARBA" id="ARBA00023098"/>
    </source>
</evidence>
<comment type="similarity">
    <text evidence="5">Belongs to the thioesterase PaaI family.</text>
</comment>
<evidence type="ECO:0000256" key="15">
    <source>
        <dbReference type="ARBA" id="ARBA00048074"/>
    </source>
</evidence>
<dbReference type="GO" id="GO:0006629">
    <property type="term" value="P:lipid metabolic process"/>
    <property type="evidence" value="ECO:0007669"/>
    <property type="project" value="UniProtKB-KW"/>
</dbReference>
<feature type="domain" description="Thioesterase" evidence="24">
    <location>
        <begin position="56"/>
        <end position="130"/>
    </location>
</feature>
<keyword evidence="10" id="KW-0496">Mitochondrion</keyword>
<sequence>MSSKYLQLAKEIVKNFGSKGQFASVAGAGNVRAVHAEEGNIRVEFEVEKDQTNHFETLHGGCTATLIDNFTTAALLLTKQARPGVSVDLHVTYLTAAKIGETLILDSTVTKQGRTLAFTKAELYRKRDNVMIATGVHTKAFPAIKKTE</sequence>
<evidence type="ECO:0000256" key="1">
    <source>
        <dbReference type="ARBA" id="ARBA00004123"/>
    </source>
</evidence>
<proteinExistence type="inferred from homology"/>
<comment type="subunit">
    <text evidence="19">Homotetramer. Interacts with PCTP.</text>
</comment>
<evidence type="ECO:0000256" key="16">
    <source>
        <dbReference type="ARBA" id="ARBA00050199"/>
    </source>
</evidence>
<comment type="catalytic activity">
    <reaction evidence="14">
        <text>decanoyl-CoA + H2O = decanoate + CoA + H(+)</text>
        <dbReference type="Rhea" id="RHEA:40059"/>
        <dbReference type="ChEBI" id="CHEBI:15377"/>
        <dbReference type="ChEBI" id="CHEBI:15378"/>
        <dbReference type="ChEBI" id="CHEBI:27689"/>
        <dbReference type="ChEBI" id="CHEBI:57287"/>
        <dbReference type="ChEBI" id="CHEBI:61430"/>
    </reaction>
    <physiologicalReaction direction="left-to-right" evidence="14">
        <dbReference type="Rhea" id="RHEA:40060"/>
    </physiologicalReaction>
</comment>
<evidence type="ECO:0000256" key="22">
    <source>
        <dbReference type="ARBA" id="ARBA00081533"/>
    </source>
</evidence>
<evidence type="ECO:0000256" key="19">
    <source>
        <dbReference type="ARBA" id="ARBA00064709"/>
    </source>
</evidence>
<comment type="subcellular location">
    <subcellularLocation>
        <location evidence="3">Cytoplasm</location>
        <location evidence="3">Cytoskeleton</location>
        <location evidence="3">Spindle</location>
    </subcellularLocation>
    <subcellularLocation>
        <location evidence="4">Cytoplasm</location>
        <location evidence="4">Cytosol</location>
    </subcellularLocation>
    <subcellularLocation>
        <location evidence="2">Mitochondrion</location>
    </subcellularLocation>
    <subcellularLocation>
        <location evidence="1">Nucleus</location>
    </subcellularLocation>
</comment>
<evidence type="ECO:0000313" key="26">
    <source>
        <dbReference type="WBParaSite" id="Csp11.Scaffold629.g11349.t1"/>
    </source>
</evidence>
<keyword evidence="11" id="KW-0206">Cytoskeleton</keyword>
<evidence type="ECO:0000256" key="13">
    <source>
        <dbReference type="ARBA" id="ARBA00047588"/>
    </source>
</evidence>
<dbReference type="SUPFAM" id="SSF54637">
    <property type="entry name" value="Thioesterase/thiol ester dehydrase-isomerase"/>
    <property type="match status" value="1"/>
</dbReference>
<dbReference type="GO" id="GO:0005829">
    <property type="term" value="C:cytosol"/>
    <property type="evidence" value="ECO:0007669"/>
    <property type="project" value="UniProtKB-SubCell"/>
</dbReference>
<dbReference type="GO" id="GO:0005739">
    <property type="term" value="C:mitochondrion"/>
    <property type="evidence" value="ECO:0007669"/>
    <property type="project" value="UniProtKB-SubCell"/>
</dbReference>
<dbReference type="Gene3D" id="3.10.129.10">
    <property type="entry name" value="Hotdog Thioesterase"/>
    <property type="match status" value="1"/>
</dbReference>
<dbReference type="Pfam" id="PF03061">
    <property type="entry name" value="4HBT"/>
    <property type="match status" value="1"/>
</dbReference>
<reference evidence="26" key="1">
    <citation type="submission" date="2016-11" db="UniProtKB">
        <authorList>
            <consortium name="WormBaseParasite"/>
        </authorList>
    </citation>
    <scope>IDENTIFICATION</scope>
</reference>
<dbReference type="FunFam" id="3.10.129.10:FF:000021">
    <property type="entry name" value="Acyl-coenzyme A thioesterase 13"/>
    <property type="match status" value="1"/>
</dbReference>
<evidence type="ECO:0000256" key="10">
    <source>
        <dbReference type="ARBA" id="ARBA00023128"/>
    </source>
</evidence>
<keyword evidence="6" id="KW-0963">Cytoplasm</keyword>
<dbReference type="InterPro" id="IPR003736">
    <property type="entry name" value="PAAI_dom"/>
</dbReference>
<evidence type="ECO:0000256" key="4">
    <source>
        <dbReference type="ARBA" id="ARBA00004514"/>
    </source>
</evidence>
<accession>A0A1I7TSK5</accession>
<evidence type="ECO:0000256" key="2">
    <source>
        <dbReference type="ARBA" id="ARBA00004173"/>
    </source>
</evidence>
<comment type="catalytic activity">
    <reaction evidence="13">
        <text>octanoyl-CoA + H2O = octanoate + CoA + H(+)</text>
        <dbReference type="Rhea" id="RHEA:30143"/>
        <dbReference type="ChEBI" id="CHEBI:15377"/>
        <dbReference type="ChEBI" id="CHEBI:15378"/>
        <dbReference type="ChEBI" id="CHEBI:25646"/>
        <dbReference type="ChEBI" id="CHEBI:57287"/>
        <dbReference type="ChEBI" id="CHEBI:57386"/>
    </reaction>
    <physiologicalReaction direction="left-to-right" evidence="13">
        <dbReference type="Rhea" id="RHEA:30144"/>
    </physiologicalReaction>
</comment>
<keyword evidence="9" id="KW-0443">Lipid metabolism</keyword>
<dbReference type="PANTHER" id="PTHR21660:SF59">
    <property type="entry name" value="THIOESTERASE DOMAIN-CONTAINING PROTEIN"/>
    <property type="match status" value="1"/>
</dbReference>
<comment type="catalytic activity">
    <reaction evidence="16">
        <text>hexanoyl-CoA + H2O = hexanoate + CoA + H(+)</text>
        <dbReference type="Rhea" id="RHEA:40115"/>
        <dbReference type="ChEBI" id="CHEBI:15377"/>
        <dbReference type="ChEBI" id="CHEBI:15378"/>
        <dbReference type="ChEBI" id="CHEBI:17120"/>
        <dbReference type="ChEBI" id="CHEBI:57287"/>
        <dbReference type="ChEBI" id="CHEBI:62620"/>
    </reaction>
    <physiologicalReaction direction="left-to-right" evidence="16">
        <dbReference type="Rhea" id="RHEA:40116"/>
    </physiologicalReaction>
</comment>
<dbReference type="Proteomes" id="UP000095282">
    <property type="component" value="Unplaced"/>
</dbReference>
<dbReference type="InterPro" id="IPR029069">
    <property type="entry name" value="HotDog_dom_sf"/>
</dbReference>
<evidence type="ECO:0000256" key="12">
    <source>
        <dbReference type="ARBA" id="ARBA00023242"/>
    </source>
</evidence>
<evidence type="ECO:0000256" key="18">
    <source>
        <dbReference type="ARBA" id="ARBA00058205"/>
    </source>
</evidence>
<dbReference type="InterPro" id="IPR039298">
    <property type="entry name" value="ACOT13"/>
</dbReference>
<evidence type="ECO:0000256" key="3">
    <source>
        <dbReference type="ARBA" id="ARBA00004186"/>
    </source>
</evidence>
<dbReference type="InterPro" id="IPR006683">
    <property type="entry name" value="Thioestr_dom"/>
</dbReference>
<evidence type="ECO:0000256" key="6">
    <source>
        <dbReference type="ARBA" id="ARBA00022490"/>
    </source>
</evidence>
<evidence type="ECO:0000256" key="5">
    <source>
        <dbReference type="ARBA" id="ARBA00008324"/>
    </source>
</evidence>
<comment type="catalytic activity">
    <reaction evidence="15">
        <text>dodecanoyl-CoA + H2O = dodecanoate + CoA + H(+)</text>
        <dbReference type="Rhea" id="RHEA:30135"/>
        <dbReference type="ChEBI" id="CHEBI:15377"/>
        <dbReference type="ChEBI" id="CHEBI:15378"/>
        <dbReference type="ChEBI" id="CHEBI:18262"/>
        <dbReference type="ChEBI" id="CHEBI:57287"/>
        <dbReference type="ChEBI" id="CHEBI:57375"/>
    </reaction>
    <physiologicalReaction direction="left-to-right" evidence="15">
        <dbReference type="Rhea" id="RHEA:30136"/>
    </physiologicalReaction>
</comment>
<comment type="function">
    <text evidence="18">Catalyzes the hydrolysis of acyl-CoAs into free fatty acids and coenzyme A (CoASH), regulating their respective intracellular levels. Has acyl-CoA thioesterase activity towards medium (C12) and long-chain (C18) fatty acyl-CoA substrates. Can also hydrolyze 3-hydroxyphenylacetyl-CoA and 3,4-dihydroxyphenylacetyl-CoA (in vitro). May play a role in controlling adaptive thermogenesis.</text>
</comment>
<dbReference type="NCBIfam" id="TIGR00369">
    <property type="entry name" value="unchar_dom_1"/>
    <property type="match status" value="1"/>
</dbReference>
<dbReference type="eggNOG" id="KOG3328">
    <property type="taxonomic scope" value="Eukaryota"/>
</dbReference>
<dbReference type="WBParaSite" id="Csp11.Scaffold629.g11349.t1">
    <property type="protein sequence ID" value="Csp11.Scaffold629.g11349.t1"/>
    <property type="gene ID" value="Csp11.Scaffold629.g11349"/>
</dbReference>
<evidence type="ECO:0000256" key="14">
    <source>
        <dbReference type="ARBA" id="ARBA00047969"/>
    </source>
</evidence>
<evidence type="ECO:0000256" key="7">
    <source>
        <dbReference type="ARBA" id="ARBA00022801"/>
    </source>
</evidence>
<organism evidence="25 26">
    <name type="scientific">Caenorhabditis tropicalis</name>
    <dbReference type="NCBI Taxonomy" id="1561998"/>
    <lineage>
        <taxon>Eukaryota</taxon>
        <taxon>Metazoa</taxon>
        <taxon>Ecdysozoa</taxon>
        <taxon>Nematoda</taxon>
        <taxon>Chromadorea</taxon>
        <taxon>Rhabditida</taxon>
        <taxon>Rhabditina</taxon>
        <taxon>Rhabditomorpha</taxon>
        <taxon>Rhabditoidea</taxon>
        <taxon>Rhabditidae</taxon>
        <taxon>Peloderinae</taxon>
        <taxon>Caenorhabditis</taxon>
    </lineage>
</organism>
<dbReference type="GO" id="GO:0047617">
    <property type="term" value="F:fatty acyl-CoA hydrolase activity"/>
    <property type="evidence" value="ECO:0007669"/>
    <property type="project" value="InterPro"/>
</dbReference>
<evidence type="ECO:0000256" key="17">
    <source>
        <dbReference type="ARBA" id="ARBA00052976"/>
    </source>
</evidence>
<dbReference type="AlphaFoldDB" id="A0A1I7TSK5"/>
<evidence type="ECO:0000256" key="20">
    <source>
        <dbReference type="ARBA" id="ARBA00067273"/>
    </source>
</evidence>
<dbReference type="GO" id="GO:0005634">
    <property type="term" value="C:nucleus"/>
    <property type="evidence" value="ECO:0007669"/>
    <property type="project" value="UniProtKB-SubCell"/>
</dbReference>
<protein>
    <recommendedName>
        <fullName evidence="20">Acyl-coenzyme A thioesterase 13</fullName>
    </recommendedName>
    <alternativeName>
        <fullName evidence="22">Hotdog-fold thioesterase superfamily member 2</fullName>
    </alternativeName>
    <alternativeName>
        <fullName evidence="21">Palmitoyl-CoA hydrolase</fullName>
    </alternativeName>
    <alternativeName>
        <fullName evidence="23">Thioesterase superfamily member 2</fullName>
    </alternativeName>
</protein>
<evidence type="ECO:0000256" key="8">
    <source>
        <dbReference type="ARBA" id="ARBA00022990"/>
    </source>
</evidence>
<dbReference type="GO" id="GO:0005819">
    <property type="term" value="C:spindle"/>
    <property type="evidence" value="ECO:0007669"/>
    <property type="project" value="UniProtKB-SubCell"/>
</dbReference>
<dbReference type="PANTHER" id="PTHR21660">
    <property type="entry name" value="THIOESTERASE SUPERFAMILY MEMBER-RELATED"/>
    <property type="match status" value="1"/>
</dbReference>
<keyword evidence="7" id="KW-0378">Hydrolase</keyword>
<evidence type="ECO:0000256" key="23">
    <source>
        <dbReference type="ARBA" id="ARBA00083956"/>
    </source>
</evidence>
<dbReference type="CDD" id="cd03443">
    <property type="entry name" value="PaaI_thioesterase"/>
    <property type="match status" value="1"/>
</dbReference>
<keyword evidence="12" id="KW-0539">Nucleus</keyword>